<evidence type="ECO:0000313" key="3">
    <source>
        <dbReference type="Proteomes" id="UP001565471"/>
    </source>
</evidence>
<keyword evidence="3" id="KW-1185">Reference proteome</keyword>
<proteinExistence type="inferred from homology"/>
<sequence length="153" mass="17245">MKRELETRYVFTITARIAEVTSAGDIGSGVRRIIPIIGGEVRGEKVNGKVLSFGADFQIIRPDELIELEAKYAFETDDGAVVYVENKGIRFGPGELLQKLKRGEPVDPKLIYFRTVPKFETGAENYRWLMQHIFVGSAARHVDRVVIDVHQVL</sequence>
<dbReference type="HAMAP" id="MF_00775">
    <property type="entry name" value="UPF0311"/>
    <property type="match status" value="1"/>
</dbReference>
<dbReference type="InterPro" id="IPR020915">
    <property type="entry name" value="UPF0311"/>
</dbReference>
<dbReference type="EMBL" id="JBGBZA010000002">
    <property type="protein sequence ID" value="MEY9321552.1"/>
    <property type="molecule type" value="Genomic_DNA"/>
</dbReference>
<name>A0ABV4FDJ7_BRAEL</name>
<accession>A0ABV4FDJ7</accession>
<dbReference type="Proteomes" id="UP001565471">
    <property type="component" value="Unassembled WGS sequence"/>
</dbReference>
<comment type="similarity">
    <text evidence="1">Belongs to the UPF0311 family.</text>
</comment>
<protein>
    <recommendedName>
        <fullName evidence="1">UPF0311 protein ABIF29_008351</fullName>
    </recommendedName>
</protein>
<dbReference type="Pfam" id="PF11578">
    <property type="entry name" value="DUF3237"/>
    <property type="match status" value="1"/>
</dbReference>
<dbReference type="PANTHER" id="PTHR37315">
    <property type="entry name" value="UPF0311 PROTEIN BLR7842"/>
    <property type="match status" value="1"/>
</dbReference>
<dbReference type="Gene3D" id="2.40.160.20">
    <property type="match status" value="1"/>
</dbReference>
<gene>
    <name evidence="2" type="ORF">ABIF29_008351</name>
</gene>
<reference evidence="2 3" key="1">
    <citation type="submission" date="2024-07" db="EMBL/GenBank/DDBJ databases">
        <title>Genomic Encyclopedia of Type Strains, Phase V (KMG-V): Genome sequencing to study the core and pangenomes of soil and plant-associated prokaryotes.</title>
        <authorList>
            <person name="Whitman W."/>
        </authorList>
    </citation>
    <scope>NUCLEOTIDE SEQUENCE [LARGE SCALE GENOMIC DNA]</scope>
    <source>
        <strain evidence="2 3">USDA 415</strain>
    </source>
</reference>
<dbReference type="PANTHER" id="PTHR37315:SF1">
    <property type="entry name" value="UPF0311 PROTEIN BLR7842"/>
    <property type="match status" value="1"/>
</dbReference>
<dbReference type="RefSeq" id="WP_075968691.1">
    <property type="nucleotide sequence ID" value="NZ_CP126026.1"/>
</dbReference>
<evidence type="ECO:0000256" key="1">
    <source>
        <dbReference type="HAMAP-Rule" id="MF_00775"/>
    </source>
</evidence>
<dbReference type="NCBIfam" id="NF002045">
    <property type="entry name" value="PRK00872.1-1"/>
    <property type="match status" value="1"/>
</dbReference>
<evidence type="ECO:0000313" key="2">
    <source>
        <dbReference type="EMBL" id="MEY9321552.1"/>
    </source>
</evidence>
<organism evidence="2 3">
    <name type="scientific">Bradyrhizobium elkanii</name>
    <dbReference type="NCBI Taxonomy" id="29448"/>
    <lineage>
        <taxon>Bacteria</taxon>
        <taxon>Pseudomonadati</taxon>
        <taxon>Pseudomonadota</taxon>
        <taxon>Alphaproteobacteria</taxon>
        <taxon>Hyphomicrobiales</taxon>
        <taxon>Nitrobacteraceae</taxon>
        <taxon>Bradyrhizobium</taxon>
    </lineage>
</organism>
<comment type="caution">
    <text evidence="2">The sequence shown here is derived from an EMBL/GenBank/DDBJ whole genome shotgun (WGS) entry which is preliminary data.</text>
</comment>